<proteinExistence type="predicted"/>
<keyword evidence="1" id="KW-0614">Plasmid</keyword>
<gene>
    <name evidence="1" type="ORF">ATM17_30565</name>
</gene>
<evidence type="ECO:0000313" key="1">
    <source>
        <dbReference type="EMBL" id="AMU92605.1"/>
    </source>
</evidence>
<protein>
    <submittedName>
        <fullName evidence="1">Uncharacterized protein</fullName>
    </submittedName>
</protein>
<name>A0AAC9AZA6_SPHMC</name>
<dbReference type="EMBL" id="CP013345">
    <property type="protein sequence ID" value="AMU92605.1"/>
    <property type="molecule type" value="Genomic_DNA"/>
</dbReference>
<reference evidence="1 2" key="2">
    <citation type="journal article" date="2016" name="Genome Announc.">
        <title>Complete Genome Sequence of Sphingopyxis macrogoltabida Strain 203N (NBRC 111659), a Polyethylene Glycol Degrader.</title>
        <authorList>
            <person name="Ohtsubo Y."/>
            <person name="Nonoyama S."/>
            <person name="Nagata Y."/>
            <person name="Numata M."/>
            <person name="Tsuchikane K."/>
            <person name="Hosoyama A."/>
            <person name="Yamazoe A."/>
            <person name="Tsuda M."/>
            <person name="Fujita N."/>
            <person name="Kawai F."/>
        </authorList>
    </citation>
    <scope>NUCLEOTIDE SEQUENCE [LARGE SCALE GENOMIC DNA]</scope>
    <source>
        <strain evidence="1 2">203N</strain>
    </source>
</reference>
<sequence length="122" mass="14214">MNFVHRAKFFRVLSPKFFASQQEITRARRTEYLAPYELDAIARRNIHPEVIAVRKHRLVTRQHDIGRYGQIRTNRRGTVDRGNYDLVKIDPRIEKALFQCPDVSPTQAVKALCLQPIAKSDL</sequence>
<accession>A0AAC9AZA6</accession>
<keyword evidence="2" id="KW-1185">Reference proteome</keyword>
<reference evidence="2" key="1">
    <citation type="submission" date="2015-11" db="EMBL/GenBank/DDBJ databases">
        <title>Complete genome sequence of a polyethylene-glycol degrader Sphingopyxis macrogoltabida 203N (NBRC 111659).</title>
        <authorList>
            <person name="Yoshiyuki O."/>
            <person name="Shouta N."/>
            <person name="Nagata Y."/>
            <person name="Numata M."/>
            <person name="Tsuchikane K."/>
            <person name="Hosoyama A."/>
            <person name="Yamazoe A."/>
            <person name="Tsuda M."/>
            <person name="Fujita N."/>
            <person name="Kawai F."/>
        </authorList>
    </citation>
    <scope>NUCLEOTIDE SEQUENCE [LARGE SCALE GENOMIC DNA]</scope>
    <source>
        <strain evidence="2">203N</strain>
        <plasmid evidence="2">unnamed1</plasmid>
    </source>
</reference>
<dbReference type="AlphaFoldDB" id="A0AAC9AZA6"/>
<geneLocation type="plasmid" evidence="1 2">
    <name>unnamed1</name>
</geneLocation>
<dbReference type="Proteomes" id="UP000076088">
    <property type="component" value="Plasmid unnamed1"/>
</dbReference>
<evidence type="ECO:0000313" key="2">
    <source>
        <dbReference type="Proteomes" id="UP000076088"/>
    </source>
</evidence>
<organism evidence="1 2">
    <name type="scientific">Sphingopyxis macrogoltabida</name>
    <name type="common">Sphingomonas macrogoltabidus</name>
    <dbReference type="NCBI Taxonomy" id="33050"/>
    <lineage>
        <taxon>Bacteria</taxon>
        <taxon>Pseudomonadati</taxon>
        <taxon>Pseudomonadota</taxon>
        <taxon>Alphaproteobacteria</taxon>
        <taxon>Sphingomonadales</taxon>
        <taxon>Sphingomonadaceae</taxon>
        <taxon>Sphingopyxis</taxon>
    </lineage>
</organism>